<dbReference type="AlphaFoldDB" id="A0A8J6FLD9"/>
<dbReference type="Proteomes" id="UP000770717">
    <property type="component" value="Unassembled WGS sequence"/>
</dbReference>
<reference evidence="2" key="1">
    <citation type="thesis" date="2020" institute="ProQuest LLC" country="789 East Eisenhower Parkway, Ann Arbor, MI, USA">
        <title>Comparative Genomics and Chromosome Evolution.</title>
        <authorList>
            <person name="Mudd A.B."/>
        </authorList>
    </citation>
    <scope>NUCLEOTIDE SEQUENCE</scope>
    <source>
        <strain evidence="2">HN-11 Male</strain>
        <tissue evidence="2">Kidney and liver</tissue>
    </source>
</reference>
<accession>A0A8J6FLD9</accession>
<comment type="caution">
    <text evidence="2">The sequence shown here is derived from an EMBL/GenBank/DDBJ whole genome shotgun (WGS) entry which is preliminary data.</text>
</comment>
<dbReference type="EMBL" id="WNTK01000002">
    <property type="protein sequence ID" value="KAG9489962.1"/>
    <property type="molecule type" value="Genomic_DNA"/>
</dbReference>
<evidence type="ECO:0000256" key="1">
    <source>
        <dbReference type="SAM" id="Phobius"/>
    </source>
</evidence>
<keyword evidence="1" id="KW-0472">Membrane</keyword>
<organism evidence="2 3">
    <name type="scientific">Eleutherodactylus coqui</name>
    <name type="common">Puerto Rican coqui</name>
    <dbReference type="NCBI Taxonomy" id="57060"/>
    <lineage>
        <taxon>Eukaryota</taxon>
        <taxon>Metazoa</taxon>
        <taxon>Chordata</taxon>
        <taxon>Craniata</taxon>
        <taxon>Vertebrata</taxon>
        <taxon>Euteleostomi</taxon>
        <taxon>Amphibia</taxon>
        <taxon>Batrachia</taxon>
        <taxon>Anura</taxon>
        <taxon>Neobatrachia</taxon>
        <taxon>Hyloidea</taxon>
        <taxon>Eleutherodactylidae</taxon>
        <taxon>Eleutherodactylinae</taxon>
        <taxon>Eleutherodactylus</taxon>
        <taxon>Eleutherodactylus</taxon>
    </lineage>
</organism>
<sequence>MKERTTSLSHCGNSSKAIQPALLTHRHDKSFKLGSHSLCAVFKVFLSQNQKKGSVFALIFLSYWIYSILAKKNCDKNCLKIYIYVSSLMILL</sequence>
<keyword evidence="3" id="KW-1185">Reference proteome</keyword>
<protein>
    <submittedName>
        <fullName evidence="2">Uncharacterized protein</fullName>
    </submittedName>
</protein>
<proteinExistence type="predicted"/>
<keyword evidence="1" id="KW-0812">Transmembrane</keyword>
<name>A0A8J6FLD9_ELECQ</name>
<keyword evidence="1" id="KW-1133">Transmembrane helix</keyword>
<evidence type="ECO:0000313" key="3">
    <source>
        <dbReference type="Proteomes" id="UP000770717"/>
    </source>
</evidence>
<feature type="transmembrane region" description="Helical" evidence="1">
    <location>
        <begin position="53"/>
        <end position="70"/>
    </location>
</feature>
<gene>
    <name evidence="2" type="ORF">GDO78_005725</name>
</gene>
<evidence type="ECO:0000313" key="2">
    <source>
        <dbReference type="EMBL" id="KAG9489962.1"/>
    </source>
</evidence>